<proteinExistence type="predicted"/>
<organism evidence="1 2">
    <name type="scientific">Vermiconidia calcicola</name>
    <dbReference type="NCBI Taxonomy" id="1690605"/>
    <lineage>
        <taxon>Eukaryota</taxon>
        <taxon>Fungi</taxon>
        <taxon>Dikarya</taxon>
        <taxon>Ascomycota</taxon>
        <taxon>Pezizomycotina</taxon>
        <taxon>Dothideomycetes</taxon>
        <taxon>Dothideomycetidae</taxon>
        <taxon>Mycosphaerellales</taxon>
        <taxon>Extremaceae</taxon>
        <taxon>Vermiconidia</taxon>
    </lineage>
</organism>
<sequence length="234" mass="26741">MERSPFEKLSAELRNTIYAMVVYEPCEIRFDWREADDAWVTSEPGPLRGSGLTETCKQIREECLPMMFSMNCFTFRTSILGDSEELLDEQNVVGRLSLVTNKLKTALNSMGRGVADIRTIEIGLGCWNLIDGSMREIIMYGTITKLKQVLSVTEANVVAVFEVVWDAGWTGGEYKLLDLALPLSNRERAEHEVRRVLYSIRKELKSYIKRSGHDPTSNLDYFEACLYDLLDLLY</sequence>
<protein>
    <submittedName>
        <fullName evidence="1">Uncharacterized protein</fullName>
    </submittedName>
</protein>
<evidence type="ECO:0000313" key="1">
    <source>
        <dbReference type="EMBL" id="KAK3708566.1"/>
    </source>
</evidence>
<evidence type="ECO:0000313" key="2">
    <source>
        <dbReference type="Proteomes" id="UP001281147"/>
    </source>
</evidence>
<name>A0ACC3N257_9PEZI</name>
<keyword evidence="2" id="KW-1185">Reference proteome</keyword>
<reference evidence="1" key="1">
    <citation type="submission" date="2023-07" db="EMBL/GenBank/DDBJ databases">
        <title>Black Yeasts Isolated from many extreme environments.</title>
        <authorList>
            <person name="Coleine C."/>
            <person name="Stajich J.E."/>
            <person name="Selbmann L."/>
        </authorList>
    </citation>
    <scope>NUCLEOTIDE SEQUENCE</scope>
    <source>
        <strain evidence="1">CCFEE 5714</strain>
    </source>
</reference>
<comment type="caution">
    <text evidence="1">The sequence shown here is derived from an EMBL/GenBank/DDBJ whole genome shotgun (WGS) entry which is preliminary data.</text>
</comment>
<dbReference type="EMBL" id="JAUTXU010000100">
    <property type="protein sequence ID" value="KAK3708566.1"/>
    <property type="molecule type" value="Genomic_DNA"/>
</dbReference>
<accession>A0ACC3N257</accession>
<dbReference type="Proteomes" id="UP001281147">
    <property type="component" value="Unassembled WGS sequence"/>
</dbReference>
<gene>
    <name evidence="1" type="ORF">LTR37_011461</name>
</gene>